<keyword evidence="2" id="KW-1185">Reference proteome</keyword>
<dbReference type="Proteomes" id="UP000054630">
    <property type="component" value="Unassembled WGS sequence"/>
</dbReference>
<sequence length="125" mass="14457">MHIIDTHTLTNSKNTARTILIAVLQFCTFDQIIHTIVNLRQNKPKHKVSGIILQRTKHVYGINLLLFFMRMHLTNYTVSYRNFFCSETGEIYCVSEIAALCSSCSMLLLLKLCFVLQILKKSHDH</sequence>
<name>A0A0V0RJZ0_9BILA</name>
<protein>
    <submittedName>
        <fullName evidence="1">Uncharacterized protein</fullName>
    </submittedName>
</protein>
<reference evidence="1 2" key="1">
    <citation type="submission" date="2015-01" db="EMBL/GenBank/DDBJ databases">
        <title>Evolution of Trichinella species and genotypes.</title>
        <authorList>
            <person name="Korhonen P.K."/>
            <person name="Edoardo P."/>
            <person name="Giuseppe L.R."/>
            <person name="Gasser R.B."/>
        </authorList>
    </citation>
    <scope>NUCLEOTIDE SEQUENCE [LARGE SCALE GENOMIC DNA]</scope>
    <source>
        <strain evidence="1">ISS37</strain>
    </source>
</reference>
<evidence type="ECO:0000313" key="1">
    <source>
        <dbReference type="EMBL" id="KRX14811.1"/>
    </source>
</evidence>
<gene>
    <name evidence="1" type="ORF">T07_8107</name>
</gene>
<comment type="caution">
    <text evidence="1">The sequence shown here is derived from an EMBL/GenBank/DDBJ whole genome shotgun (WGS) entry which is preliminary data.</text>
</comment>
<proteinExistence type="predicted"/>
<dbReference type="EMBL" id="JYDL01000149">
    <property type="protein sequence ID" value="KRX14811.1"/>
    <property type="molecule type" value="Genomic_DNA"/>
</dbReference>
<evidence type="ECO:0000313" key="2">
    <source>
        <dbReference type="Proteomes" id="UP000054630"/>
    </source>
</evidence>
<dbReference type="AlphaFoldDB" id="A0A0V0RJZ0"/>
<organism evidence="1 2">
    <name type="scientific">Trichinella nelsoni</name>
    <dbReference type="NCBI Taxonomy" id="6336"/>
    <lineage>
        <taxon>Eukaryota</taxon>
        <taxon>Metazoa</taxon>
        <taxon>Ecdysozoa</taxon>
        <taxon>Nematoda</taxon>
        <taxon>Enoplea</taxon>
        <taxon>Dorylaimia</taxon>
        <taxon>Trichinellida</taxon>
        <taxon>Trichinellidae</taxon>
        <taxon>Trichinella</taxon>
    </lineage>
</organism>
<accession>A0A0V0RJZ0</accession>